<organism evidence="5">
    <name type="scientific">Schaalia odontolytica</name>
    <dbReference type="NCBI Taxonomy" id="1660"/>
    <lineage>
        <taxon>Bacteria</taxon>
        <taxon>Bacillati</taxon>
        <taxon>Actinomycetota</taxon>
        <taxon>Actinomycetes</taxon>
        <taxon>Actinomycetales</taxon>
        <taxon>Actinomycetaceae</taxon>
        <taxon>Schaalia</taxon>
    </lineage>
</organism>
<evidence type="ECO:0000256" key="2">
    <source>
        <dbReference type="ARBA" id="ARBA00022723"/>
    </source>
</evidence>
<dbReference type="GO" id="GO:0046872">
    <property type="term" value="F:metal ion binding"/>
    <property type="evidence" value="ECO:0007669"/>
    <property type="project" value="UniProtKB-KW"/>
</dbReference>
<keyword evidence="5" id="KW-0456">Lyase</keyword>
<comment type="similarity">
    <text evidence="1">Belongs to the FAH family.</text>
</comment>
<feature type="domain" description="Rv2993c-like N-terminal" evidence="4">
    <location>
        <begin position="1"/>
        <end position="53"/>
    </location>
</feature>
<accession>A0A6N2SW89</accession>
<dbReference type="GO" id="GO:0044281">
    <property type="term" value="P:small molecule metabolic process"/>
    <property type="evidence" value="ECO:0007669"/>
    <property type="project" value="UniProtKB-ARBA"/>
</dbReference>
<dbReference type="Gene3D" id="2.30.30.370">
    <property type="entry name" value="FAH"/>
    <property type="match status" value="1"/>
</dbReference>
<evidence type="ECO:0000256" key="1">
    <source>
        <dbReference type="ARBA" id="ARBA00010211"/>
    </source>
</evidence>
<dbReference type="Pfam" id="PF01557">
    <property type="entry name" value="FAA_hydrolase"/>
    <property type="match status" value="1"/>
</dbReference>
<feature type="domain" description="Fumarylacetoacetase-like C-terminal" evidence="3">
    <location>
        <begin position="59"/>
        <end position="252"/>
    </location>
</feature>
<dbReference type="EC" id="4.3.2.3" evidence="5"/>
<dbReference type="GO" id="GO:0050385">
    <property type="term" value="F:ureidoglycolate lyase activity"/>
    <property type="evidence" value="ECO:0007669"/>
    <property type="project" value="UniProtKB-EC"/>
</dbReference>
<reference evidence="5" key="1">
    <citation type="submission" date="2019-11" db="EMBL/GenBank/DDBJ databases">
        <authorList>
            <person name="Feng L."/>
        </authorList>
    </citation>
    <scope>NUCLEOTIDE SEQUENCE</scope>
    <source>
        <strain evidence="5">AodontolyticusLFYP35</strain>
    </source>
</reference>
<evidence type="ECO:0000313" key="5">
    <source>
        <dbReference type="EMBL" id="VYS96110.1"/>
    </source>
</evidence>
<dbReference type="SUPFAM" id="SSF56529">
    <property type="entry name" value="FAH"/>
    <property type="match status" value="1"/>
</dbReference>
<evidence type="ECO:0000259" key="4">
    <source>
        <dbReference type="Pfam" id="PF10370"/>
    </source>
</evidence>
<dbReference type="InterPro" id="IPR036663">
    <property type="entry name" value="Fumarylacetoacetase_C_sf"/>
</dbReference>
<dbReference type="InterPro" id="IPR011234">
    <property type="entry name" value="Fumarylacetoacetase-like_C"/>
</dbReference>
<evidence type="ECO:0000259" key="3">
    <source>
        <dbReference type="Pfam" id="PF01557"/>
    </source>
</evidence>
<dbReference type="PANTHER" id="PTHR42796:SF4">
    <property type="entry name" value="FUMARYLACETOACETATE HYDROLASE DOMAIN-CONTAINING PROTEIN 2A"/>
    <property type="match status" value="1"/>
</dbReference>
<keyword evidence="2" id="KW-0479">Metal-binding</keyword>
<gene>
    <name evidence="5" type="ORF">AOLFYP35_00997</name>
</gene>
<dbReference type="AlphaFoldDB" id="A0A6N2SW89"/>
<dbReference type="Pfam" id="PF10370">
    <property type="entry name" value="Rv2993c-like_N"/>
    <property type="match status" value="1"/>
</dbReference>
<protein>
    <submittedName>
        <fullName evidence="5">Ureidoglycolate lyase</fullName>
        <ecNumber evidence="5">4.3.2.3</ecNumber>
    </submittedName>
</protein>
<dbReference type="InterPro" id="IPR051121">
    <property type="entry name" value="FAH"/>
</dbReference>
<name>A0A6N2SW89_9ACTO</name>
<dbReference type="Gene3D" id="3.90.850.10">
    <property type="entry name" value="Fumarylacetoacetase-like, C-terminal domain"/>
    <property type="match status" value="1"/>
</dbReference>
<dbReference type="InterPro" id="IPR018833">
    <property type="entry name" value="Rv2993c-like_N"/>
</dbReference>
<proteinExistence type="inferred from homology"/>
<sequence length="255" mass="26833">MRIARFSQGSSIHYGALEDESTRIVGLKGDPLFSPVEPSGQIFELDEVRLLSPVIPRSKVIGLGGNYPAPGEQRSEDPARPSVFFKPNTAVIGPDDPIVFPSWGQEIFYEAELAVVIKTLAKDVSVEDASSVILGYTCANDLTAADAARDDGGALGRAKSWDTACPLGPWITVGGDFDPDNAEISVRINGEERGSGSTSQMGYSVARIVSYVSGICTLLPGDVILTGTPAGGPLKHGERVEVEVAGIGTLTNLAM</sequence>
<dbReference type="PANTHER" id="PTHR42796">
    <property type="entry name" value="FUMARYLACETOACETATE HYDROLASE DOMAIN-CONTAINING PROTEIN 2A-RELATED"/>
    <property type="match status" value="1"/>
</dbReference>
<dbReference type="EMBL" id="CACRSM010000002">
    <property type="protein sequence ID" value="VYS96110.1"/>
    <property type="molecule type" value="Genomic_DNA"/>
</dbReference>